<reference evidence="2 3" key="1">
    <citation type="journal article" date="2020" name="bioRxiv">
        <title>Sequence and annotation of 42 cannabis genomes reveals extensive copy number variation in cannabinoid synthesis and pathogen resistance genes.</title>
        <authorList>
            <person name="Mckernan K.J."/>
            <person name="Helbert Y."/>
            <person name="Kane L.T."/>
            <person name="Ebling H."/>
            <person name="Zhang L."/>
            <person name="Liu B."/>
            <person name="Eaton Z."/>
            <person name="Mclaughlin S."/>
            <person name="Kingan S."/>
            <person name="Baybayan P."/>
            <person name="Concepcion G."/>
            <person name="Jordan M."/>
            <person name="Riva A."/>
            <person name="Barbazuk W."/>
            <person name="Harkins T."/>
        </authorList>
    </citation>
    <scope>NUCLEOTIDE SEQUENCE [LARGE SCALE GENOMIC DNA]</scope>
    <source>
        <strain evidence="3">cv. Jamaican Lion 4</strain>
        <tissue evidence="2">Leaf</tissue>
    </source>
</reference>
<evidence type="ECO:0000256" key="1">
    <source>
        <dbReference type="SAM" id="MobiDB-lite"/>
    </source>
</evidence>
<accession>A0A7J6I8K6</accession>
<gene>
    <name evidence="2" type="ORF">G4B88_008037</name>
</gene>
<dbReference type="EMBL" id="JAATIQ010000004">
    <property type="protein sequence ID" value="KAF4403391.1"/>
    <property type="molecule type" value="Genomic_DNA"/>
</dbReference>
<dbReference type="AlphaFoldDB" id="A0A7J6I8K6"/>
<dbReference type="PANTHER" id="PTHR33499">
    <property type="entry name" value="OS12G0282400 PROTEIN-RELATED"/>
    <property type="match status" value="1"/>
</dbReference>
<evidence type="ECO:0000313" key="3">
    <source>
        <dbReference type="Proteomes" id="UP000583929"/>
    </source>
</evidence>
<keyword evidence="3" id="KW-1185">Reference proteome</keyword>
<feature type="region of interest" description="Disordered" evidence="1">
    <location>
        <begin position="1"/>
        <end position="36"/>
    </location>
</feature>
<dbReference type="InterPro" id="IPR004252">
    <property type="entry name" value="Probable_transposase_24"/>
</dbReference>
<organism evidence="2 3">
    <name type="scientific">Cannabis sativa</name>
    <name type="common">Hemp</name>
    <name type="synonym">Marijuana</name>
    <dbReference type="NCBI Taxonomy" id="3483"/>
    <lineage>
        <taxon>Eukaryota</taxon>
        <taxon>Viridiplantae</taxon>
        <taxon>Streptophyta</taxon>
        <taxon>Embryophyta</taxon>
        <taxon>Tracheophyta</taxon>
        <taxon>Spermatophyta</taxon>
        <taxon>Magnoliopsida</taxon>
        <taxon>eudicotyledons</taxon>
        <taxon>Gunneridae</taxon>
        <taxon>Pentapetalae</taxon>
        <taxon>rosids</taxon>
        <taxon>fabids</taxon>
        <taxon>Rosales</taxon>
        <taxon>Cannabaceae</taxon>
        <taxon>Cannabis</taxon>
    </lineage>
</organism>
<sequence>MSSSATIPTESSNENGFQTQKRKVRGQSKGANVEKKIKKTENPLVVEFDAATGKSYGDNGKAFNNMIGQQVRDVISPSIFRWDDVPEEDKTLILERLQLKFVYDRSNILILDEIERLAMKSFRGWRHILKKHWKLMGGEKDPNAPRTNPPENVQLSDWLNLCDYFCSEKQKELSEKNSANRSMMPFESRHGSKSYFSHMKSKEDPTTKEMPSLVDNFKDMHWHPTKGWINETASDKFILGCIVAKLKHLSSRTRPMNVPQPPVDSFKNLRSVVAVEENMIMSFHFNFTNGTKIVWGNHYVMKIIPTSSGSVASSWIEGRSGSWSTISVAALAGFRPTLFFFAMGEERETLSPFFLIYDTEMDNLRSTQRTNISQPAGSDVTVDQPDILSDDQIVDMVLGTRSRYKKGRGPMPRLKAIGGTRAANNSVYNLYKDQAATIASLTQKLTETQDNFEGLLEQLKKHLPGFNYQPPNVSALNASTKVLSAFCGRTKSAYKSAINVPAKSF</sequence>
<dbReference type="PANTHER" id="PTHR33499:SF11">
    <property type="entry name" value="NO APICAL MERISTEM-ASSOCIATED C-TERMINAL DOMAIN-CONTAINING PROTEIN"/>
    <property type="match status" value="1"/>
</dbReference>
<dbReference type="Pfam" id="PF03004">
    <property type="entry name" value="Transposase_24"/>
    <property type="match status" value="1"/>
</dbReference>
<comment type="caution">
    <text evidence="2">The sequence shown here is derived from an EMBL/GenBank/DDBJ whole genome shotgun (WGS) entry which is preliminary data.</text>
</comment>
<name>A0A7J6I8K6_CANSA</name>
<dbReference type="Proteomes" id="UP000583929">
    <property type="component" value="Unassembled WGS sequence"/>
</dbReference>
<evidence type="ECO:0000313" key="2">
    <source>
        <dbReference type="EMBL" id="KAF4403391.1"/>
    </source>
</evidence>
<proteinExistence type="predicted"/>
<feature type="compositionally biased region" description="Polar residues" evidence="1">
    <location>
        <begin position="1"/>
        <end position="19"/>
    </location>
</feature>
<protein>
    <submittedName>
        <fullName evidence="2">Uncharacterized protein</fullName>
    </submittedName>
</protein>